<dbReference type="SUPFAM" id="SSF55729">
    <property type="entry name" value="Acyl-CoA N-acyltransferases (Nat)"/>
    <property type="match status" value="1"/>
</dbReference>
<protein>
    <recommendedName>
        <fullName evidence="3">N-acetyltransferase domain-containing protein</fullName>
    </recommendedName>
</protein>
<dbReference type="Pfam" id="PF00583">
    <property type="entry name" value="Acetyltransf_1"/>
    <property type="match status" value="1"/>
</dbReference>
<dbReference type="Proteomes" id="UP000595897">
    <property type="component" value="Chromosome"/>
</dbReference>
<proteinExistence type="predicted"/>
<dbReference type="PANTHER" id="PTHR43420">
    <property type="entry name" value="ACETYLTRANSFERASE"/>
    <property type="match status" value="1"/>
</dbReference>
<evidence type="ECO:0000313" key="4">
    <source>
        <dbReference type="EMBL" id="BCN30871.1"/>
    </source>
</evidence>
<feature type="domain" description="N-acetyltransferase" evidence="3">
    <location>
        <begin position="9"/>
        <end position="169"/>
    </location>
</feature>
<accession>A0A7R7ELM1</accession>
<dbReference type="PROSITE" id="PS51186">
    <property type="entry name" value="GNAT"/>
    <property type="match status" value="1"/>
</dbReference>
<dbReference type="GO" id="GO:0016747">
    <property type="term" value="F:acyltransferase activity, transferring groups other than amino-acyl groups"/>
    <property type="evidence" value="ECO:0007669"/>
    <property type="project" value="InterPro"/>
</dbReference>
<dbReference type="CDD" id="cd04301">
    <property type="entry name" value="NAT_SF"/>
    <property type="match status" value="1"/>
</dbReference>
<dbReference type="InterPro" id="IPR050680">
    <property type="entry name" value="YpeA/RimI_acetyltransf"/>
</dbReference>
<keyword evidence="2" id="KW-0012">Acyltransferase</keyword>
<dbReference type="Gene3D" id="3.40.630.30">
    <property type="match status" value="1"/>
</dbReference>
<reference evidence="4 5" key="1">
    <citation type="submission" date="2020-11" db="EMBL/GenBank/DDBJ databases">
        <title>Draft genome sequencing of a Lachnospiraceae strain isolated from anoxic soil subjected to BSD treatment.</title>
        <authorList>
            <person name="Uek A."/>
            <person name="Tonouchi A."/>
        </authorList>
    </citation>
    <scope>NUCLEOTIDE SEQUENCE [LARGE SCALE GENOMIC DNA]</scope>
    <source>
        <strain evidence="4 5">TB5</strain>
    </source>
</reference>
<keyword evidence="1" id="KW-0808">Transferase</keyword>
<organism evidence="4 5">
    <name type="scientific">Anaeromicropila herbilytica</name>
    <dbReference type="NCBI Taxonomy" id="2785025"/>
    <lineage>
        <taxon>Bacteria</taxon>
        <taxon>Bacillati</taxon>
        <taxon>Bacillota</taxon>
        <taxon>Clostridia</taxon>
        <taxon>Lachnospirales</taxon>
        <taxon>Lachnospiraceae</taxon>
        <taxon>Anaeromicropila</taxon>
    </lineage>
</organism>
<evidence type="ECO:0000256" key="2">
    <source>
        <dbReference type="ARBA" id="ARBA00023315"/>
    </source>
</evidence>
<dbReference type="RefSeq" id="WP_271712029.1">
    <property type="nucleotide sequence ID" value="NZ_AP024169.1"/>
</dbReference>
<gene>
    <name evidence="4" type="ORF">bsdtb5_21660</name>
</gene>
<name>A0A7R7ELM1_9FIRM</name>
<evidence type="ECO:0000313" key="5">
    <source>
        <dbReference type="Proteomes" id="UP000595897"/>
    </source>
</evidence>
<dbReference type="AlphaFoldDB" id="A0A7R7ELM1"/>
<evidence type="ECO:0000256" key="1">
    <source>
        <dbReference type="ARBA" id="ARBA00022679"/>
    </source>
</evidence>
<evidence type="ECO:0000259" key="3">
    <source>
        <dbReference type="PROSITE" id="PS51186"/>
    </source>
</evidence>
<keyword evidence="5" id="KW-1185">Reference proteome</keyword>
<dbReference type="InterPro" id="IPR016181">
    <property type="entry name" value="Acyl_CoA_acyltransferase"/>
</dbReference>
<dbReference type="EMBL" id="AP024169">
    <property type="protein sequence ID" value="BCN30871.1"/>
    <property type="molecule type" value="Genomic_DNA"/>
</dbReference>
<sequence length="175" mass="20316">MMKRRTSEIIFRSISKQEFEAYKEWTVKDYAESMLKEGQFSTIEEAIQESLADFLEGLPDGLDTSDNSLNVVENLEGDVIGFLWYETINKKRAFIEDIIIKEQYRRQGYGTAVLEKLSEILINQGIYRIVLHVFESNFSARVLYEKVGFTYLEVTDTESGSMYMAINMDVDRTIL</sequence>
<dbReference type="InterPro" id="IPR000182">
    <property type="entry name" value="GNAT_dom"/>
</dbReference>
<dbReference type="KEGG" id="ahb:bsdtb5_21660"/>